<dbReference type="HOGENOM" id="CLU_2378217_0_0_1"/>
<dbReference type="Ensembl" id="ENSMPUT00000006081.1">
    <property type="protein sequence ID" value="ENSMPUP00000005976.1"/>
    <property type="gene ID" value="ENSMPUG00000006027.1"/>
</dbReference>
<evidence type="ECO:0000256" key="1">
    <source>
        <dbReference type="SAM" id="MobiDB-lite"/>
    </source>
</evidence>
<proteinExistence type="predicted"/>
<feature type="compositionally biased region" description="Basic and acidic residues" evidence="1">
    <location>
        <begin position="1"/>
        <end position="35"/>
    </location>
</feature>
<feature type="compositionally biased region" description="Basic and acidic residues" evidence="1">
    <location>
        <begin position="42"/>
        <end position="59"/>
    </location>
</feature>
<dbReference type="EMBL" id="AEYP01057395">
    <property type="status" value="NOT_ANNOTATED_CDS"/>
    <property type="molecule type" value="Genomic_DNA"/>
</dbReference>
<evidence type="ECO:0000313" key="2">
    <source>
        <dbReference type="Ensembl" id="ENSMPUP00000005976.1"/>
    </source>
</evidence>
<sequence>LRRESQTDSPGERKGHGDRDREADGRRGGDRDRQRQGSAEATQEKSGEAGDLRQKERQEVWSFLETRETGPYSPLDSQSTAQAQPPAPRLPGKEK</sequence>
<feature type="region of interest" description="Disordered" evidence="1">
    <location>
        <begin position="1"/>
        <end position="95"/>
    </location>
</feature>
<accession>M3Y3S5</accession>
<name>M3Y3S5_MUSPF</name>
<organism evidence="2">
    <name type="scientific">Mustela putorius furo</name>
    <name type="common">European domestic ferret</name>
    <name type="synonym">Mustela furo</name>
    <dbReference type="NCBI Taxonomy" id="9669"/>
    <lineage>
        <taxon>Eukaryota</taxon>
        <taxon>Metazoa</taxon>
        <taxon>Chordata</taxon>
        <taxon>Craniata</taxon>
        <taxon>Vertebrata</taxon>
        <taxon>Euteleostomi</taxon>
        <taxon>Mammalia</taxon>
        <taxon>Eutheria</taxon>
        <taxon>Laurasiatheria</taxon>
        <taxon>Carnivora</taxon>
        <taxon>Caniformia</taxon>
        <taxon>Musteloidea</taxon>
        <taxon>Mustelidae</taxon>
        <taxon>Mustelinae</taxon>
        <taxon>Mustela</taxon>
    </lineage>
</organism>
<reference evidence="2" key="1">
    <citation type="submission" date="2024-06" db="UniProtKB">
        <authorList>
            <consortium name="Ensembl"/>
        </authorList>
    </citation>
    <scope>IDENTIFICATION</scope>
</reference>
<dbReference type="AlphaFoldDB" id="M3Y3S5"/>
<dbReference type="InParanoid" id="M3Y3S5"/>
<protein>
    <submittedName>
        <fullName evidence="2">Uncharacterized protein</fullName>
    </submittedName>
</protein>